<dbReference type="GeneID" id="17276962"/>
<feature type="compositionally biased region" description="Basic residues" evidence="1">
    <location>
        <begin position="1"/>
        <end position="10"/>
    </location>
</feature>
<sequence length="369" mass="40395">MPQKRQRRAPRVNTTPVTDQAGKTEAKTLQDLVDARSESGSSDTSSYVPSELSSADGLGGDILSSAEGSEDGISDPELEGDEYEEAARAEDSNGADDPNREFNQALLTQAITSRPNNIATALPTPDRRTFAGKRHVVMHAIKVYLLAHLDETVAGLSLDDILPGVIAALPLPDNTGSKVLLKTQFKQNLRATLREAESELNTDLRNQLLLIYSGIIHRVMVHASNATLHAAAKAEHVALFAGLVAAPPGFKLEGEDEFMFAFHAAVDPQNHTLLAFAHKEWPALIQQYLTFLPSGRSRTITLKFVAYTVMSLWQTLTFVPDTEGVLQYGKRNRETGSSARFERIKAWLLDADACPTKWEPLLRIREAAA</sequence>
<feature type="compositionally biased region" description="Acidic residues" evidence="1">
    <location>
        <begin position="68"/>
        <end position="84"/>
    </location>
</feature>
<reference evidence="3" key="1">
    <citation type="journal article" date="2013" name="Nature">
        <title>Pan genome of the phytoplankton Emiliania underpins its global distribution.</title>
        <authorList>
            <person name="Read B.A."/>
            <person name="Kegel J."/>
            <person name="Klute M.J."/>
            <person name="Kuo A."/>
            <person name="Lefebvre S.C."/>
            <person name="Maumus F."/>
            <person name="Mayer C."/>
            <person name="Miller J."/>
            <person name="Monier A."/>
            <person name="Salamov A."/>
            <person name="Young J."/>
            <person name="Aguilar M."/>
            <person name="Claverie J.M."/>
            <person name="Frickenhaus S."/>
            <person name="Gonzalez K."/>
            <person name="Herman E.K."/>
            <person name="Lin Y.C."/>
            <person name="Napier J."/>
            <person name="Ogata H."/>
            <person name="Sarno A.F."/>
            <person name="Shmutz J."/>
            <person name="Schroeder D."/>
            <person name="de Vargas C."/>
            <person name="Verret F."/>
            <person name="von Dassow P."/>
            <person name="Valentin K."/>
            <person name="Van de Peer Y."/>
            <person name="Wheeler G."/>
            <person name="Dacks J.B."/>
            <person name="Delwiche C.F."/>
            <person name="Dyhrman S.T."/>
            <person name="Glockner G."/>
            <person name="John U."/>
            <person name="Richards T."/>
            <person name="Worden A.Z."/>
            <person name="Zhang X."/>
            <person name="Grigoriev I.V."/>
            <person name="Allen A.E."/>
            <person name="Bidle K."/>
            <person name="Borodovsky M."/>
            <person name="Bowler C."/>
            <person name="Brownlee C."/>
            <person name="Cock J.M."/>
            <person name="Elias M."/>
            <person name="Gladyshev V.N."/>
            <person name="Groth M."/>
            <person name="Guda C."/>
            <person name="Hadaegh A."/>
            <person name="Iglesias-Rodriguez M.D."/>
            <person name="Jenkins J."/>
            <person name="Jones B.M."/>
            <person name="Lawson T."/>
            <person name="Leese F."/>
            <person name="Lindquist E."/>
            <person name="Lobanov A."/>
            <person name="Lomsadze A."/>
            <person name="Malik S.B."/>
            <person name="Marsh M.E."/>
            <person name="Mackinder L."/>
            <person name="Mock T."/>
            <person name="Mueller-Roeber B."/>
            <person name="Pagarete A."/>
            <person name="Parker M."/>
            <person name="Probert I."/>
            <person name="Quesneville H."/>
            <person name="Raines C."/>
            <person name="Rensing S.A."/>
            <person name="Riano-Pachon D.M."/>
            <person name="Richier S."/>
            <person name="Rokitta S."/>
            <person name="Shiraiwa Y."/>
            <person name="Soanes D.M."/>
            <person name="van der Giezen M."/>
            <person name="Wahlund T.M."/>
            <person name="Williams B."/>
            <person name="Wilson W."/>
            <person name="Wolfe G."/>
            <person name="Wurch L.L."/>
        </authorList>
    </citation>
    <scope>NUCLEOTIDE SEQUENCE</scope>
</reference>
<accession>A0A0D3K7H2</accession>
<dbReference type="EnsemblProtists" id="EOD31707">
    <property type="protein sequence ID" value="EOD31707"/>
    <property type="gene ID" value="EMIHUDRAFT_231501"/>
</dbReference>
<dbReference type="HOGENOM" id="CLU_661291_0_0_1"/>
<evidence type="ECO:0000313" key="2">
    <source>
        <dbReference type="EnsemblProtists" id="EOD31707"/>
    </source>
</evidence>
<evidence type="ECO:0000256" key="1">
    <source>
        <dbReference type="SAM" id="MobiDB-lite"/>
    </source>
</evidence>
<dbReference type="AlphaFoldDB" id="A0A0D3K7H2"/>
<dbReference type="RefSeq" id="XP_005784136.1">
    <property type="nucleotide sequence ID" value="XM_005784079.1"/>
</dbReference>
<keyword evidence="3" id="KW-1185">Reference proteome</keyword>
<protein>
    <submittedName>
        <fullName evidence="2">Uncharacterized protein</fullName>
    </submittedName>
</protein>
<dbReference type="Proteomes" id="UP000013827">
    <property type="component" value="Unassembled WGS sequence"/>
</dbReference>
<dbReference type="PaxDb" id="2903-EOD31707"/>
<evidence type="ECO:0000313" key="3">
    <source>
        <dbReference type="Proteomes" id="UP000013827"/>
    </source>
</evidence>
<feature type="compositionally biased region" description="Polar residues" evidence="1">
    <location>
        <begin position="38"/>
        <end position="53"/>
    </location>
</feature>
<reference evidence="2" key="2">
    <citation type="submission" date="2024-10" db="UniProtKB">
        <authorList>
            <consortium name="EnsemblProtists"/>
        </authorList>
    </citation>
    <scope>IDENTIFICATION</scope>
</reference>
<proteinExistence type="predicted"/>
<name>A0A0D3K7H2_EMIH1</name>
<feature type="region of interest" description="Disordered" evidence="1">
    <location>
        <begin position="1"/>
        <end position="100"/>
    </location>
</feature>
<dbReference type="KEGG" id="ehx:EMIHUDRAFT_231501"/>
<feature type="compositionally biased region" description="Basic and acidic residues" evidence="1">
    <location>
        <begin position="22"/>
        <end position="37"/>
    </location>
</feature>
<organism evidence="2 3">
    <name type="scientific">Emiliania huxleyi (strain CCMP1516)</name>
    <dbReference type="NCBI Taxonomy" id="280463"/>
    <lineage>
        <taxon>Eukaryota</taxon>
        <taxon>Haptista</taxon>
        <taxon>Haptophyta</taxon>
        <taxon>Prymnesiophyceae</taxon>
        <taxon>Isochrysidales</taxon>
        <taxon>Noelaerhabdaceae</taxon>
        <taxon>Emiliania</taxon>
    </lineage>
</organism>